<protein>
    <submittedName>
        <fullName evidence="2">Uncharacterized protein</fullName>
    </submittedName>
</protein>
<dbReference type="InterPro" id="IPR036282">
    <property type="entry name" value="Glutathione-S-Trfase_C_sf"/>
</dbReference>
<comment type="caution">
    <text evidence="2">The sequence shown here is derived from an EMBL/GenBank/DDBJ whole genome shotgun (WGS) entry which is preliminary data.</text>
</comment>
<dbReference type="PANTHER" id="PTHR44750:SF1">
    <property type="entry name" value="GLUTATHIONE S-TRANSFERASE T1-RELATED"/>
    <property type="match status" value="1"/>
</dbReference>
<dbReference type="PANTHER" id="PTHR44750">
    <property type="entry name" value="GLUTATHIONE S-TRANSFERASE T1-RELATED"/>
    <property type="match status" value="1"/>
</dbReference>
<feature type="transmembrane region" description="Helical" evidence="1">
    <location>
        <begin position="53"/>
        <end position="78"/>
    </location>
</feature>
<proteinExistence type="predicted"/>
<dbReference type="Gene3D" id="1.20.1050.10">
    <property type="match status" value="1"/>
</dbReference>
<reference evidence="2" key="1">
    <citation type="submission" date="2019-10" db="EMBL/GenBank/DDBJ databases">
        <authorList>
            <person name="Zhang R."/>
            <person name="Pan Y."/>
            <person name="Wang J."/>
            <person name="Ma R."/>
            <person name="Yu S."/>
        </authorList>
    </citation>
    <scope>NUCLEOTIDE SEQUENCE</scope>
    <source>
        <strain evidence="2">LA-IB0</strain>
        <tissue evidence="2">Leaf</tissue>
    </source>
</reference>
<keyword evidence="1" id="KW-0812">Transmembrane</keyword>
<gene>
    <name evidence="2" type="ORF">BUALT_Bualt14G0077500</name>
</gene>
<keyword evidence="1" id="KW-0472">Membrane</keyword>
<dbReference type="InterPro" id="IPR043377">
    <property type="entry name" value="GSTT1/2/3"/>
</dbReference>
<feature type="transmembrane region" description="Helical" evidence="1">
    <location>
        <begin position="12"/>
        <end position="33"/>
    </location>
</feature>
<name>A0AAV6WR60_9LAMI</name>
<accession>A0AAV6WR60</accession>
<evidence type="ECO:0000313" key="3">
    <source>
        <dbReference type="Proteomes" id="UP000826271"/>
    </source>
</evidence>
<sequence length="177" mass="20246">MYRKELKSTQYSIGTTLIYTATQVIYVYIYKILLPKSSFASHLVAYTCNRPFFLMKIFGFSVGHLFISTIGLAFGFPLNPKAVAEDEKLLSTSLQTIESFWLEVEGDGPFLLGNSKPSIADPALVCEIMQIEVADENDRERMLGPDKKVLKWIVDRKRLNFDLFVICDQLDEMERLD</sequence>
<dbReference type="SUPFAM" id="SSF47616">
    <property type="entry name" value="GST C-terminal domain-like"/>
    <property type="match status" value="1"/>
</dbReference>
<evidence type="ECO:0000313" key="2">
    <source>
        <dbReference type="EMBL" id="KAG8370052.1"/>
    </source>
</evidence>
<keyword evidence="3" id="KW-1185">Reference proteome</keyword>
<organism evidence="2 3">
    <name type="scientific">Buddleja alternifolia</name>
    <dbReference type="NCBI Taxonomy" id="168488"/>
    <lineage>
        <taxon>Eukaryota</taxon>
        <taxon>Viridiplantae</taxon>
        <taxon>Streptophyta</taxon>
        <taxon>Embryophyta</taxon>
        <taxon>Tracheophyta</taxon>
        <taxon>Spermatophyta</taxon>
        <taxon>Magnoliopsida</taxon>
        <taxon>eudicotyledons</taxon>
        <taxon>Gunneridae</taxon>
        <taxon>Pentapetalae</taxon>
        <taxon>asterids</taxon>
        <taxon>lamiids</taxon>
        <taxon>Lamiales</taxon>
        <taxon>Scrophulariaceae</taxon>
        <taxon>Buddlejeae</taxon>
        <taxon>Buddleja</taxon>
    </lineage>
</organism>
<dbReference type="EMBL" id="WHWC01000014">
    <property type="protein sequence ID" value="KAG8370052.1"/>
    <property type="molecule type" value="Genomic_DNA"/>
</dbReference>
<keyword evidence="1" id="KW-1133">Transmembrane helix</keyword>
<evidence type="ECO:0000256" key="1">
    <source>
        <dbReference type="SAM" id="Phobius"/>
    </source>
</evidence>
<dbReference type="Proteomes" id="UP000826271">
    <property type="component" value="Unassembled WGS sequence"/>
</dbReference>
<dbReference type="AlphaFoldDB" id="A0AAV6WR60"/>